<dbReference type="AlphaFoldDB" id="A0A4Y6PRR9"/>
<accession>A0A5B8Y4Q7</accession>
<dbReference type="EMBL" id="CP041186">
    <property type="protein sequence ID" value="QDG51016.1"/>
    <property type="molecule type" value="Genomic_DNA"/>
</dbReference>
<dbReference type="Pfam" id="PF14344">
    <property type="entry name" value="DUF4397"/>
    <property type="match status" value="1"/>
</dbReference>
<feature type="signal peptide" evidence="2">
    <location>
        <begin position="1"/>
        <end position="27"/>
    </location>
</feature>
<proteinExistence type="predicted"/>
<keyword evidence="2" id="KW-0732">Signal</keyword>
<keyword evidence="5" id="KW-1185">Reference proteome</keyword>
<dbReference type="InterPro" id="IPR025510">
    <property type="entry name" value="DUF4397"/>
</dbReference>
<feature type="region of interest" description="Disordered" evidence="1">
    <location>
        <begin position="31"/>
        <end position="96"/>
    </location>
</feature>
<name>A0A4Y6PRR9_PERCE</name>
<dbReference type="PROSITE" id="PS51257">
    <property type="entry name" value="PROKAR_LIPOPROTEIN"/>
    <property type="match status" value="1"/>
</dbReference>
<reference evidence="4 5" key="1">
    <citation type="submission" date="2019-06" db="EMBL/GenBank/DDBJ databases">
        <title>Persicimonas caeni gen. nov., sp. nov., a predatory bacterium isolated from solar saltern.</title>
        <authorList>
            <person name="Wang S."/>
        </authorList>
    </citation>
    <scope>NUCLEOTIDE SEQUENCE [LARGE SCALE GENOMIC DNA]</scope>
    <source>
        <strain evidence="4 5">YN101</strain>
    </source>
</reference>
<evidence type="ECO:0000256" key="1">
    <source>
        <dbReference type="SAM" id="MobiDB-lite"/>
    </source>
</evidence>
<dbReference type="OrthoDB" id="951108at2"/>
<dbReference type="RefSeq" id="WP_141197506.1">
    <property type="nucleotide sequence ID" value="NZ_CP041186.1"/>
</dbReference>
<evidence type="ECO:0000313" key="5">
    <source>
        <dbReference type="Proteomes" id="UP000315995"/>
    </source>
</evidence>
<feature type="domain" description="DUF4397" evidence="3">
    <location>
        <begin position="105"/>
        <end position="228"/>
    </location>
</feature>
<feature type="chain" id="PRO_5030106316" evidence="2">
    <location>
        <begin position="28"/>
        <end position="319"/>
    </location>
</feature>
<accession>A0A4Y6PRR9</accession>
<sequence length="319" mass="32640">MTTYAKWMQERRTLFLIASLAMCLAAAGCSDDDDDDLPPDIGFTDVDEDQDIGEDVVEDVGEEDADEAEDVGEDAEPADIGDGADAADVGDAEDDVEDDADGATALVQIIHASPDDAASVVDVWVNDELLLDDFAYLTATPFVAVPAGVDLDVDITAADATDNSNPVYSQTIPGTAVTEDATAVAIASGLVGDNFAIRLGPAQQNAPSGQTAVQIFHGVPDAPTVDVTAAGGLVTLAEGISFGDFSGITTVDSNDVVADVLLAGTTTAVVSLEVPLSNFAGDYLTVVARGTIDTTDDAEFGATAFGADGNSIDLEAPEQ</sequence>
<organism evidence="4 5">
    <name type="scientific">Persicimonas caeni</name>
    <dbReference type="NCBI Taxonomy" id="2292766"/>
    <lineage>
        <taxon>Bacteria</taxon>
        <taxon>Deltaproteobacteria</taxon>
        <taxon>Bradymonadales</taxon>
        <taxon>Bradymonadaceae</taxon>
        <taxon>Persicimonas</taxon>
    </lineage>
</organism>
<evidence type="ECO:0000259" key="3">
    <source>
        <dbReference type="Pfam" id="PF14344"/>
    </source>
</evidence>
<evidence type="ECO:0000313" key="4">
    <source>
        <dbReference type="EMBL" id="QDG51016.1"/>
    </source>
</evidence>
<gene>
    <name evidence="4" type="ORF">FIV42_09785</name>
</gene>
<dbReference type="Proteomes" id="UP000315995">
    <property type="component" value="Chromosome"/>
</dbReference>
<protein>
    <submittedName>
        <fullName evidence="4">DUF4397 domain-containing protein</fullName>
    </submittedName>
</protein>
<feature type="compositionally biased region" description="Acidic residues" evidence="1">
    <location>
        <begin position="45"/>
        <end position="79"/>
    </location>
</feature>
<evidence type="ECO:0000256" key="2">
    <source>
        <dbReference type="SAM" id="SignalP"/>
    </source>
</evidence>